<dbReference type="VEuPathDB" id="TriTrypDB:TRSC58_06698"/>
<dbReference type="EMBL" id="AUPL01006698">
    <property type="protein sequence ID" value="ESL05644.1"/>
    <property type="molecule type" value="Genomic_DNA"/>
</dbReference>
<comment type="caution">
    <text evidence="2">The sequence shown here is derived from an EMBL/GenBank/DDBJ whole genome shotgun (WGS) entry which is preliminary data.</text>
</comment>
<keyword evidence="1" id="KW-0472">Membrane</keyword>
<dbReference type="OrthoDB" id="5568754at2759"/>
<dbReference type="PANTHER" id="PTHR13219:SF6">
    <property type="entry name" value="TRANSMEMBRANE PROTEIN 94"/>
    <property type="match status" value="1"/>
</dbReference>
<evidence type="ECO:0000313" key="3">
    <source>
        <dbReference type="Proteomes" id="UP000031737"/>
    </source>
</evidence>
<evidence type="ECO:0000313" key="2">
    <source>
        <dbReference type="EMBL" id="ESL05644.1"/>
    </source>
</evidence>
<feature type="transmembrane region" description="Helical" evidence="1">
    <location>
        <begin position="71"/>
        <end position="91"/>
    </location>
</feature>
<evidence type="ECO:0000256" key="1">
    <source>
        <dbReference type="SAM" id="Phobius"/>
    </source>
</evidence>
<sequence>MNYWLMIHGWTHLSRHHPLSPNLSFKTRYGKRSSYLFKSFRWVSACVVSTVLSVLFVVVNTVGDGVAMTAFYPSLAHFLVSLLFPVLLLMLDVPIKAWRLRRYTLMQKFHRLSFGTRLGMYSPRGDYEPKEVTFTNATEEAMQHEDHNPTLKQRLHDIFYRFTTMKRGELELNCVCCNHIGGNYATYHMNRDVM</sequence>
<keyword evidence="1" id="KW-1133">Transmembrane helix</keyword>
<keyword evidence="3" id="KW-1185">Reference proteome</keyword>
<feature type="transmembrane region" description="Helical" evidence="1">
    <location>
        <begin position="40"/>
        <end position="59"/>
    </location>
</feature>
<name>A0A061IT10_TRYRA</name>
<dbReference type="AlphaFoldDB" id="A0A061IT10"/>
<dbReference type="Proteomes" id="UP000031737">
    <property type="component" value="Unassembled WGS sequence"/>
</dbReference>
<organism evidence="2 3">
    <name type="scientific">Trypanosoma rangeli SC58</name>
    <dbReference type="NCBI Taxonomy" id="429131"/>
    <lineage>
        <taxon>Eukaryota</taxon>
        <taxon>Discoba</taxon>
        <taxon>Euglenozoa</taxon>
        <taxon>Kinetoplastea</taxon>
        <taxon>Metakinetoplastina</taxon>
        <taxon>Trypanosomatida</taxon>
        <taxon>Trypanosomatidae</taxon>
        <taxon>Trypanosoma</taxon>
        <taxon>Herpetosoma</taxon>
    </lineage>
</organism>
<dbReference type="InterPro" id="IPR039720">
    <property type="entry name" value="TMEM94"/>
</dbReference>
<accession>A0A061IT10</accession>
<dbReference type="PANTHER" id="PTHR13219">
    <property type="entry name" value="TRANSMEMBRANE PROTEIN 94"/>
    <property type="match status" value="1"/>
</dbReference>
<protein>
    <submittedName>
        <fullName evidence="2">Uncharacterized protein</fullName>
    </submittedName>
</protein>
<reference evidence="2 3" key="1">
    <citation type="submission" date="2013-07" db="EMBL/GenBank/DDBJ databases">
        <authorList>
            <person name="Stoco P.H."/>
            <person name="Wagner G."/>
            <person name="Gerber A."/>
            <person name="Zaha A."/>
            <person name="Thompson C."/>
            <person name="Bartholomeu D.C."/>
            <person name="Luckemeyer D.D."/>
            <person name="Bahia D."/>
            <person name="Loreto E."/>
            <person name="Prestes E.B."/>
            <person name="Lima F.M."/>
            <person name="Rodrigues-Luiz G."/>
            <person name="Vallejo G.A."/>
            <person name="Filho J.F."/>
            <person name="Monteiro K.M."/>
            <person name="Tyler K.M."/>
            <person name="de Almeida L.G."/>
            <person name="Ortiz M.F."/>
            <person name="Siervo M.A."/>
            <person name="de Moraes M.H."/>
            <person name="Cunha O.L."/>
            <person name="Mendonca-Neto R."/>
            <person name="Silva R."/>
            <person name="Teixeira S.M."/>
            <person name="Murta S.M."/>
            <person name="Sincero T.C."/>
            <person name="Mendes T.A."/>
            <person name="Urmenyi T.P."/>
            <person name="Silva V.G."/>
            <person name="da Rocha W.D."/>
            <person name="Andersson B."/>
            <person name="Romanha A.J."/>
            <person name="Steindel M."/>
            <person name="de Vasconcelos A.T."/>
            <person name="Grisard E.C."/>
        </authorList>
    </citation>
    <scope>NUCLEOTIDE SEQUENCE [LARGE SCALE GENOMIC DNA]</scope>
    <source>
        <strain evidence="2 3">SC58</strain>
    </source>
</reference>
<gene>
    <name evidence="2" type="ORF">TRSC58_06698</name>
</gene>
<proteinExistence type="predicted"/>
<keyword evidence="1" id="KW-0812">Transmembrane</keyword>